<evidence type="ECO:0000313" key="7">
    <source>
        <dbReference type="EMBL" id="OQE70060.1"/>
    </source>
</evidence>
<dbReference type="CDD" id="cd06661">
    <property type="entry name" value="GGCT_like"/>
    <property type="match status" value="1"/>
</dbReference>
<dbReference type="Pfam" id="PF06094">
    <property type="entry name" value="GGACT"/>
    <property type="match status" value="1"/>
</dbReference>
<feature type="region of interest" description="Disordered" evidence="4">
    <location>
        <begin position="1"/>
        <end position="26"/>
    </location>
</feature>
<protein>
    <recommendedName>
        <fullName evidence="3">Putative gamma-glutamylcyclotransferase</fullName>
    </recommendedName>
</protein>
<dbReference type="Proteomes" id="UP001153461">
    <property type="component" value="Unassembled WGS sequence"/>
</dbReference>
<reference evidence="6" key="3">
    <citation type="submission" date="2021-07" db="EMBL/GenBank/DDBJ databases">
        <authorList>
            <person name="Branca A.L. A."/>
        </authorList>
    </citation>
    <scope>NUCLEOTIDE SEQUENCE</scope>
</reference>
<evidence type="ECO:0000313" key="10">
    <source>
        <dbReference type="Proteomes" id="UP000191691"/>
    </source>
</evidence>
<name>A0A1V6X4I2_PENNA</name>
<comment type="caution">
    <text evidence="7">The sequence shown here is derived from an EMBL/GenBank/DDBJ whole genome shotgun (WGS) entry which is preliminary data.</text>
</comment>
<feature type="compositionally biased region" description="Polar residues" evidence="4">
    <location>
        <begin position="1"/>
        <end position="12"/>
    </location>
</feature>
<dbReference type="GO" id="GO:0016740">
    <property type="term" value="F:transferase activity"/>
    <property type="evidence" value="ECO:0007669"/>
    <property type="project" value="UniProtKB-KW"/>
</dbReference>
<dbReference type="InterPro" id="IPR036568">
    <property type="entry name" value="GGCT-like_sf"/>
</dbReference>
<reference evidence="7" key="1">
    <citation type="submission" date="2016-10" db="EMBL/GenBank/DDBJ databases">
        <title>Uncovering the secondary metabolism of Penicillium species provides insights into the evolution of 6-MSA pathways.</title>
        <authorList>
            <person name="Nielsen J.C."/>
            <person name="Nielsen J."/>
        </authorList>
    </citation>
    <scope>NUCLEOTIDE SEQUENCE [LARGE SCALE GENOMIC DNA]</scope>
    <source>
        <strain evidence="7">IBT 13039</strain>
    </source>
</reference>
<dbReference type="InterPro" id="IPR013024">
    <property type="entry name" value="GGCT-like"/>
</dbReference>
<evidence type="ECO:0000313" key="6">
    <source>
        <dbReference type="EMBL" id="CAG8335893.1"/>
    </source>
</evidence>
<dbReference type="EMBL" id="CAJVNV010000644">
    <property type="protein sequence ID" value="CAG8335893.1"/>
    <property type="molecule type" value="Genomic_DNA"/>
</dbReference>
<dbReference type="InterPro" id="IPR045038">
    <property type="entry name" value="AIG2-like"/>
</dbReference>
<evidence type="ECO:0000256" key="1">
    <source>
        <dbReference type="ARBA" id="ARBA00008861"/>
    </source>
</evidence>
<dbReference type="SUPFAM" id="SSF110857">
    <property type="entry name" value="Gamma-glutamyl cyclotransferase-like"/>
    <property type="match status" value="1"/>
</dbReference>
<dbReference type="PANTHER" id="PTHR31544">
    <property type="entry name" value="AIG2-LIKE PROTEIN D"/>
    <property type="match status" value="1"/>
</dbReference>
<evidence type="ECO:0000313" key="8">
    <source>
        <dbReference type="EMBL" id="OQE74632.1"/>
    </source>
</evidence>
<keyword evidence="10" id="KW-1185">Reference proteome</keyword>
<comment type="similarity">
    <text evidence="1">Belongs to the gamma-glutamylcyclotransferase family.</text>
</comment>
<dbReference type="EMBL" id="MOOB01000125">
    <property type="protein sequence ID" value="OQE70060.1"/>
    <property type="molecule type" value="Genomic_DNA"/>
</dbReference>
<dbReference type="AlphaFoldDB" id="A0A1V6X4I2"/>
<dbReference type="OMA" id="NAPEDWF"/>
<dbReference type="EMBL" id="MOOB01000076">
    <property type="protein sequence ID" value="OQE74632.1"/>
    <property type="molecule type" value="Genomic_DNA"/>
</dbReference>
<accession>A0A1V6X4I2</accession>
<evidence type="ECO:0000256" key="3">
    <source>
        <dbReference type="ARBA" id="ARBA00030602"/>
    </source>
</evidence>
<feature type="compositionally biased region" description="Pro residues" evidence="4">
    <location>
        <begin position="13"/>
        <end position="23"/>
    </location>
</feature>
<feature type="domain" description="Gamma-glutamylcyclotransferase AIG2-like" evidence="5">
    <location>
        <begin position="63"/>
        <end position="161"/>
    </location>
</feature>
<evidence type="ECO:0000256" key="2">
    <source>
        <dbReference type="ARBA" id="ARBA00022679"/>
    </source>
</evidence>
<evidence type="ECO:0000313" key="9">
    <source>
        <dbReference type="EMBL" id="OQE82504.1"/>
    </source>
</evidence>
<dbReference type="InterPro" id="IPR009288">
    <property type="entry name" value="AIG2-like_dom"/>
</dbReference>
<proteinExistence type="inferred from homology"/>
<organism evidence="7 10">
    <name type="scientific">Penicillium nalgiovense</name>
    <dbReference type="NCBI Taxonomy" id="60175"/>
    <lineage>
        <taxon>Eukaryota</taxon>
        <taxon>Fungi</taxon>
        <taxon>Dikarya</taxon>
        <taxon>Ascomycota</taxon>
        <taxon>Pezizomycotina</taxon>
        <taxon>Eurotiomycetes</taxon>
        <taxon>Eurotiomycetidae</taxon>
        <taxon>Eurotiales</taxon>
        <taxon>Aspergillaceae</taxon>
        <taxon>Penicillium</taxon>
    </lineage>
</organism>
<dbReference type="EMBL" id="MOOB01000036">
    <property type="protein sequence ID" value="OQE82504.1"/>
    <property type="molecule type" value="Genomic_DNA"/>
</dbReference>
<evidence type="ECO:0000256" key="4">
    <source>
        <dbReference type="SAM" id="MobiDB-lite"/>
    </source>
</evidence>
<gene>
    <name evidence="9" type="ORF">PENNAL_c0036G08967</name>
    <name evidence="8" type="ORF">PENNAL_c0076G11751</name>
    <name evidence="7" type="ORF">PENNAL_c0125G06753</name>
    <name evidence="6" type="ORF">PNAL_LOCUS10711</name>
</gene>
<reference evidence="10" key="2">
    <citation type="journal article" date="2017" name="Nat. Microbiol.">
        <title>Global analysis of biosynthetic gene clusters reveals vast potential of secondary metabolite production in Penicillium species.</title>
        <authorList>
            <person name="Nielsen J.C."/>
            <person name="Grijseels S."/>
            <person name="Prigent S."/>
            <person name="Ji B."/>
            <person name="Dainat J."/>
            <person name="Nielsen K.F."/>
            <person name="Frisvad J.C."/>
            <person name="Workman M."/>
            <person name="Nielsen J."/>
        </authorList>
    </citation>
    <scope>NUCLEOTIDE SEQUENCE [LARGE SCALE GENOMIC DNA]</scope>
    <source>
        <strain evidence="10">IBT 13039</strain>
    </source>
</reference>
<dbReference type="Gene3D" id="3.10.490.10">
    <property type="entry name" value="Gamma-glutamyl cyclotransferase-like"/>
    <property type="match status" value="1"/>
</dbReference>
<dbReference type="PANTHER" id="PTHR31544:SF4">
    <property type="entry name" value="GAMMA-GLUTAMYLCYCLOTRANSFERASE-RELATED"/>
    <property type="match status" value="1"/>
</dbReference>
<dbReference type="Proteomes" id="UP000191691">
    <property type="component" value="Unassembled WGS sequence"/>
</dbReference>
<sequence length="200" mass="22559">MSNTAREQMNLNSPPPPPPPPEIPGSKISSYVLKLRTAPSDYFFQAPNPPQYVDLFDAPTGPYFFYGTLIDPSMVREILGLETEPELRPARLSGYECKLWGQYPALLDAPDSVVEGAVYHVKTVEHGERLAAYETQNYQAGPCRIRYTDGKEPADDVGYTFKFKGNRKDLSEGIFDLRVWLERMGRLAAVEKLDAKKRNI</sequence>
<keyword evidence="2" id="KW-0808">Transferase</keyword>
<evidence type="ECO:0000259" key="5">
    <source>
        <dbReference type="Pfam" id="PF06094"/>
    </source>
</evidence>